<protein>
    <submittedName>
        <fullName evidence="2">Uncharacterized protein</fullName>
    </submittedName>
</protein>
<evidence type="ECO:0000313" key="2">
    <source>
        <dbReference type="EMBL" id="WLQ45648.1"/>
    </source>
</evidence>
<geneLocation type="plasmid" evidence="2 3">
    <name>unnamed1</name>
</geneLocation>
<keyword evidence="2" id="KW-0614">Plasmid</keyword>
<dbReference type="EMBL" id="CP120993">
    <property type="protein sequence ID" value="WLQ45648.1"/>
    <property type="molecule type" value="Genomic_DNA"/>
</dbReference>
<reference evidence="2 3" key="1">
    <citation type="submission" date="2023-03" db="EMBL/GenBank/DDBJ databases">
        <title>Isolation and description of six Streptomyces strains from soil environments, able to metabolize different microbial glucans.</title>
        <authorList>
            <person name="Widen T."/>
            <person name="Larsbrink J."/>
        </authorList>
    </citation>
    <scope>NUCLEOTIDE SEQUENCE [LARGE SCALE GENOMIC DNA]</scope>
    <source>
        <strain evidence="2 3">Mut2</strain>
        <plasmid evidence="2 3">unnamed1</plasmid>
    </source>
</reference>
<proteinExistence type="predicted"/>
<accession>A0ABY9IFF4</accession>
<organism evidence="2 3">
    <name type="scientific">Streptomyces laculatispora</name>
    <dbReference type="NCBI Taxonomy" id="887464"/>
    <lineage>
        <taxon>Bacteria</taxon>
        <taxon>Bacillati</taxon>
        <taxon>Actinomycetota</taxon>
        <taxon>Actinomycetes</taxon>
        <taxon>Kitasatosporales</taxon>
        <taxon>Streptomycetaceae</taxon>
        <taxon>Streptomyces</taxon>
    </lineage>
</organism>
<dbReference type="RefSeq" id="WP_306092794.1">
    <property type="nucleotide sequence ID" value="NZ_CP120993.1"/>
</dbReference>
<sequence length="1031" mass="113283">MQLERQIRFALDTLAETNSHHEFELLCLGLARRRITSNLHPATGPVSSGGDQGRDAESHWTNIPRDLPGTSVFEALASTERVVMACTIQKTKVPAKILKDLASICGQGTTVDRVIYFTVTPVPSGMQHKLIEEAARTHQVELDIWDAAALAAHLADHDLFYLAVQYLHLPSNLAPALPETAGDLPDWYIEARQRWREREEPACTLGDLIDLKAPLRHATFHAEARADLPDWLGHTRALLNATPGTLTALRARYELVVATLRGLETMLPVDDLARDIFTRLTTDDALNDPGLLEDAVVLLGYTFGALMRGLTAVTSDELRTWQRELQMKTDRLLEERPAPNATAHLLALRARLALHPKVPVGLRKTQNDLPSVAEVTAQVREAMAGGQPLPAFETQPAFTDIDTGMQTLARLGRHLDDAPLFPVEHITDIFDLLAPALVDHPLYREVRDLLDTATDRVAGQSARGERAQARGLALVKNDRLLEALREIHEAKLNWWHGETLEGGLTMLLLCSRIYSELGLAMAAKQCALAAAAAAKSAPDQELMRFVPRGIVLAAEYDHQAGNWLSATHLFRIGLMAQNVYLDEPFNAERYPYVWDMMANQALTMNAALAVRPRFASMLREAMASVGFATAIDEIVASIPSEPAATEDMYANEADAHGVGRPFSDAGPKRRYTWSALGVDWEITCANDRLSVLAAERFTAAVQVLAAEMATRDPLLLPGRLAVEVHAEIVATFDRHHGWGQVTDPEANRWIVRLAAVDSQDLEAGFKDLTAAAVSVLISQSLLPNEAFMKLIEESFTAGLWHKLVAGRPYDELADFLSSGNYEAMAALPEPAIGTATALNGRPKSAALKAKTGPGPGYNHSTALEDVRHRYAALVPIIRYTLPRLSADREFIRTVVSLREQGWKDWHLLTAIANLVGNRRLERRGLRPALNDSAERHIRFKAIMMAPELPDDEPVPTQAFTLSALRSHLHGAALATASNLGLVVRSSSLQPEVLLRVLGDRYGYWADDIEHADMFVSRPLSTTGDDNAAAVS</sequence>
<evidence type="ECO:0000313" key="3">
    <source>
        <dbReference type="Proteomes" id="UP001229952"/>
    </source>
</evidence>
<keyword evidence="3" id="KW-1185">Reference proteome</keyword>
<evidence type="ECO:0000256" key="1">
    <source>
        <dbReference type="SAM" id="MobiDB-lite"/>
    </source>
</evidence>
<gene>
    <name evidence="2" type="ORF">P8A22_38155</name>
</gene>
<feature type="region of interest" description="Disordered" evidence="1">
    <location>
        <begin position="41"/>
        <end position="63"/>
    </location>
</feature>
<dbReference type="Proteomes" id="UP001229952">
    <property type="component" value="Plasmid unnamed1"/>
</dbReference>
<name>A0ABY9IFF4_9ACTN</name>